<evidence type="ECO:0008006" key="3">
    <source>
        <dbReference type="Google" id="ProtNLM"/>
    </source>
</evidence>
<comment type="caution">
    <text evidence="1">The sequence shown here is derived from an EMBL/GenBank/DDBJ whole genome shotgun (WGS) entry which is preliminary data.</text>
</comment>
<reference evidence="1" key="1">
    <citation type="submission" date="2021-10" db="EMBL/GenBank/DDBJ databases">
        <title>Collection of gut derived symbiotic bacterial strains cultured from healthy donors.</title>
        <authorList>
            <person name="Lin H."/>
            <person name="Littmann E."/>
            <person name="Claire K."/>
            <person name="Pamer E."/>
        </authorList>
    </citation>
    <scope>NUCLEOTIDE SEQUENCE</scope>
    <source>
        <strain evidence="1">MSK.7.16</strain>
    </source>
</reference>
<organism evidence="1 2">
    <name type="scientific">Megamonas funiformis</name>
    <dbReference type="NCBI Taxonomy" id="437897"/>
    <lineage>
        <taxon>Bacteria</taxon>
        <taxon>Bacillati</taxon>
        <taxon>Bacillota</taxon>
        <taxon>Negativicutes</taxon>
        <taxon>Selenomonadales</taxon>
        <taxon>Selenomonadaceae</taxon>
        <taxon>Megamonas</taxon>
    </lineage>
</organism>
<evidence type="ECO:0000313" key="2">
    <source>
        <dbReference type="Proteomes" id="UP001198190"/>
    </source>
</evidence>
<sequence length="363" mass="42739">MALLKLGENIGIMSDNEKIEFSKFKSKLDAEVKKKIKPDRCLYCGEKTSQLCNSHTIPQFILRRLSNEIGEIYNSNILIKMPMLMNNVNGIKSAGVFKLICRNCDSQLFSDYENPVTYTDKKLITDKVLAQIELKTYLKKMNIRYYEREMIKEISKLGENILEEREKFVELDIKENELYIKEAKDIVERENINNKHYKLAYYKKLNYVVPVAFQDVLVLITGFDGNVINDIYNEDPNYVLQGLHICIFPLENSSVIMMFHSKKDTRYEKFFKDFNKYKLNEQLSIISYIILLYSEEFFLSKKIKEELLRNKKINDVAQQTSINETNIMEIFQKVSLKLAVNKYDLNNYKDIPNLLSKKYAISR</sequence>
<dbReference type="EMBL" id="JAJCGD010000020">
    <property type="protein sequence ID" value="MCB6828628.1"/>
    <property type="molecule type" value="Genomic_DNA"/>
</dbReference>
<dbReference type="Proteomes" id="UP001198190">
    <property type="component" value="Unassembled WGS sequence"/>
</dbReference>
<dbReference type="AlphaFoldDB" id="A0AAW4U292"/>
<evidence type="ECO:0000313" key="1">
    <source>
        <dbReference type="EMBL" id="MCB6828628.1"/>
    </source>
</evidence>
<protein>
    <recommendedName>
        <fullName evidence="3">HNH endonuclease</fullName>
    </recommendedName>
</protein>
<dbReference type="RefSeq" id="WP_227153023.1">
    <property type="nucleotide sequence ID" value="NZ_JAJCGD010000020.1"/>
</dbReference>
<accession>A0AAW4U292</accession>
<name>A0AAW4U292_9FIRM</name>
<proteinExistence type="predicted"/>
<gene>
    <name evidence="1" type="ORF">LIY65_07965</name>
</gene>